<dbReference type="GO" id="GO:0007165">
    <property type="term" value="P:signal transduction"/>
    <property type="evidence" value="ECO:0007669"/>
    <property type="project" value="UniProtKB-KW"/>
</dbReference>
<keyword evidence="5 9" id="KW-1133">Transmembrane helix</keyword>
<sequence length="272" mass="29543">MLKYFKDRSRSVNPVAEVTLQDRLDRAHRSAEMFFTAQVVVSIPSLVGLFYDMAVHDWYFTPLWPLVPLAGDWGRYVAGASSVLVLLYTTTALGHVFHALLAVSGALAGMHHVLAARLEALLSPEEVAEVVSLHRHVRRLTLELSDFFAGNLVHLMCCTFVNSVIASLQVLSNDVSAVTFGMWLGVAITFAPLAYASQEVSDASLALSTAAYHAATSGLVTLGEARALLMLMRVADNTPALRCRGVGRLSLPGSSHAVNQYYSVINTLRTKL</sequence>
<dbReference type="GO" id="GO:0016020">
    <property type="term" value="C:membrane"/>
    <property type="evidence" value="ECO:0007669"/>
    <property type="project" value="UniProtKB-SubCell"/>
</dbReference>
<reference evidence="10" key="2">
    <citation type="journal article" date="2023" name="BMC Genomics">
        <title>Pest status, molecular evolution, and epigenetic factors derived from the genome assembly of Frankliniella fusca, a thysanopteran phytovirus vector.</title>
        <authorList>
            <person name="Catto M.A."/>
            <person name="Labadie P.E."/>
            <person name="Jacobson A.L."/>
            <person name="Kennedy G.G."/>
            <person name="Srinivasan R."/>
            <person name="Hunt B.G."/>
        </authorList>
    </citation>
    <scope>NUCLEOTIDE SEQUENCE</scope>
    <source>
        <strain evidence="10">PL_HMW_Pooled</strain>
    </source>
</reference>
<reference evidence="10" key="1">
    <citation type="submission" date="2021-07" db="EMBL/GenBank/DDBJ databases">
        <authorList>
            <person name="Catto M.A."/>
            <person name="Jacobson A."/>
            <person name="Kennedy G."/>
            <person name="Labadie P."/>
            <person name="Hunt B.G."/>
            <person name="Srinivasan R."/>
        </authorList>
    </citation>
    <scope>NUCLEOTIDE SEQUENCE</scope>
    <source>
        <strain evidence="10">PL_HMW_Pooled</strain>
        <tissue evidence="10">Head</tissue>
    </source>
</reference>
<evidence type="ECO:0000256" key="6">
    <source>
        <dbReference type="ARBA" id="ARBA00023136"/>
    </source>
</evidence>
<evidence type="ECO:0000313" key="10">
    <source>
        <dbReference type="EMBL" id="KAK3925111.1"/>
    </source>
</evidence>
<dbReference type="AlphaFoldDB" id="A0AAE1HQS5"/>
<keyword evidence="3 9" id="KW-0812">Transmembrane</keyword>
<gene>
    <name evidence="10" type="ORF">KUF71_013380</name>
</gene>
<evidence type="ECO:0000256" key="7">
    <source>
        <dbReference type="ARBA" id="ARBA00023170"/>
    </source>
</evidence>
<feature type="transmembrane region" description="Helical" evidence="9">
    <location>
        <begin position="175"/>
        <end position="197"/>
    </location>
</feature>
<comment type="subcellular location">
    <subcellularLocation>
        <location evidence="1">Membrane</location>
        <topology evidence="1">Multi-pass membrane protein</topology>
    </subcellularLocation>
</comment>
<accession>A0AAE1HQS5</accession>
<feature type="transmembrane region" description="Helical" evidence="9">
    <location>
        <begin position="33"/>
        <end position="53"/>
    </location>
</feature>
<feature type="transmembrane region" description="Helical" evidence="9">
    <location>
        <begin position="147"/>
        <end position="168"/>
    </location>
</feature>
<protein>
    <submittedName>
        <fullName evidence="10">Odorant receptor 65b</fullName>
    </submittedName>
</protein>
<evidence type="ECO:0000256" key="9">
    <source>
        <dbReference type="SAM" id="Phobius"/>
    </source>
</evidence>
<comment type="caution">
    <text evidence="10">The sequence shown here is derived from an EMBL/GenBank/DDBJ whole genome shotgun (WGS) entry which is preliminary data.</text>
</comment>
<evidence type="ECO:0000256" key="8">
    <source>
        <dbReference type="ARBA" id="ARBA00023224"/>
    </source>
</evidence>
<dbReference type="EMBL" id="JAHWGI010001215">
    <property type="protein sequence ID" value="KAK3925111.1"/>
    <property type="molecule type" value="Genomic_DNA"/>
</dbReference>
<organism evidence="10 11">
    <name type="scientific">Frankliniella fusca</name>
    <dbReference type="NCBI Taxonomy" id="407009"/>
    <lineage>
        <taxon>Eukaryota</taxon>
        <taxon>Metazoa</taxon>
        <taxon>Ecdysozoa</taxon>
        <taxon>Arthropoda</taxon>
        <taxon>Hexapoda</taxon>
        <taxon>Insecta</taxon>
        <taxon>Pterygota</taxon>
        <taxon>Neoptera</taxon>
        <taxon>Paraneoptera</taxon>
        <taxon>Thysanoptera</taxon>
        <taxon>Terebrantia</taxon>
        <taxon>Thripoidea</taxon>
        <taxon>Thripidae</taxon>
        <taxon>Frankliniella</taxon>
    </lineage>
</organism>
<proteinExistence type="predicted"/>
<evidence type="ECO:0000256" key="2">
    <source>
        <dbReference type="ARBA" id="ARBA00022606"/>
    </source>
</evidence>
<dbReference type="GO" id="GO:0005549">
    <property type="term" value="F:odorant binding"/>
    <property type="evidence" value="ECO:0007669"/>
    <property type="project" value="InterPro"/>
</dbReference>
<dbReference type="GO" id="GO:0004984">
    <property type="term" value="F:olfactory receptor activity"/>
    <property type="evidence" value="ECO:0007669"/>
    <property type="project" value="InterPro"/>
</dbReference>
<evidence type="ECO:0000256" key="5">
    <source>
        <dbReference type="ARBA" id="ARBA00022989"/>
    </source>
</evidence>
<evidence type="ECO:0000256" key="3">
    <source>
        <dbReference type="ARBA" id="ARBA00022692"/>
    </source>
</evidence>
<keyword evidence="11" id="KW-1185">Reference proteome</keyword>
<keyword evidence="2" id="KW-0716">Sensory transduction</keyword>
<keyword evidence="8" id="KW-0807">Transducer</keyword>
<keyword evidence="7 10" id="KW-0675">Receptor</keyword>
<keyword evidence="6 9" id="KW-0472">Membrane</keyword>
<dbReference type="Proteomes" id="UP001219518">
    <property type="component" value="Unassembled WGS sequence"/>
</dbReference>
<evidence type="ECO:0000313" key="11">
    <source>
        <dbReference type="Proteomes" id="UP001219518"/>
    </source>
</evidence>
<evidence type="ECO:0000256" key="1">
    <source>
        <dbReference type="ARBA" id="ARBA00004141"/>
    </source>
</evidence>
<keyword evidence="4" id="KW-0552">Olfaction</keyword>
<name>A0AAE1HQS5_9NEOP</name>
<dbReference type="InterPro" id="IPR004117">
    <property type="entry name" value="7tm6_olfct_rcpt"/>
</dbReference>
<dbReference type="Pfam" id="PF02949">
    <property type="entry name" value="7tm_6"/>
    <property type="match status" value="1"/>
</dbReference>
<feature type="transmembrane region" description="Helical" evidence="9">
    <location>
        <begin position="96"/>
        <end position="114"/>
    </location>
</feature>
<evidence type="ECO:0000256" key="4">
    <source>
        <dbReference type="ARBA" id="ARBA00022725"/>
    </source>
</evidence>